<dbReference type="PROSITE" id="PS50206">
    <property type="entry name" value="RHODANESE_3"/>
    <property type="match status" value="1"/>
</dbReference>
<dbReference type="InterPro" id="IPR001763">
    <property type="entry name" value="Rhodanese-like_dom"/>
</dbReference>
<sequence>MEISVEDLLKLPNPNIIDIRPGQKYNDNHIPGAINIRFATLMSVPERYLNKNETYYIYCQVGMTSLHASQVLRVKGYKVISIKGGYEAYILGK</sequence>
<dbReference type="InterPro" id="IPR001307">
    <property type="entry name" value="Thiosulphate_STrfase_CS"/>
</dbReference>
<dbReference type="Proteomes" id="UP000886786">
    <property type="component" value="Unassembled WGS sequence"/>
</dbReference>
<dbReference type="AlphaFoldDB" id="A0A9D0ZQQ8"/>
<reference evidence="2" key="1">
    <citation type="submission" date="2020-10" db="EMBL/GenBank/DDBJ databases">
        <authorList>
            <person name="Gilroy R."/>
        </authorList>
    </citation>
    <scope>NUCLEOTIDE SEQUENCE</scope>
    <source>
        <strain evidence="2">CHK147-3167</strain>
    </source>
</reference>
<evidence type="ECO:0000259" key="1">
    <source>
        <dbReference type="PROSITE" id="PS50206"/>
    </source>
</evidence>
<dbReference type="SUPFAM" id="SSF52821">
    <property type="entry name" value="Rhodanese/Cell cycle control phosphatase"/>
    <property type="match status" value="1"/>
</dbReference>
<dbReference type="InterPro" id="IPR036873">
    <property type="entry name" value="Rhodanese-like_dom_sf"/>
</dbReference>
<organism evidence="2 3">
    <name type="scientific">Candidatus Coprosoma intestinipullorum</name>
    <dbReference type="NCBI Taxonomy" id="2840752"/>
    <lineage>
        <taxon>Bacteria</taxon>
        <taxon>Bacillati</taxon>
        <taxon>Bacillota</taxon>
        <taxon>Bacillota incertae sedis</taxon>
        <taxon>Candidatus Coprosoma</taxon>
    </lineage>
</organism>
<dbReference type="PANTHER" id="PTHR43031:SF16">
    <property type="entry name" value="OXIDOREDUCTASE"/>
    <property type="match status" value="1"/>
</dbReference>
<gene>
    <name evidence="2" type="ORF">IAB27_03310</name>
</gene>
<dbReference type="SMART" id="SM00450">
    <property type="entry name" value="RHOD"/>
    <property type="match status" value="1"/>
</dbReference>
<reference evidence="2" key="2">
    <citation type="journal article" date="2021" name="PeerJ">
        <title>Extensive microbial diversity within the chicken gut microbiome revealed by metagenomics and culture.</title>
        <authorList>
            <person name="Gilroy R."/>
            <person name="Ravi A."/>
            <person name="Getino M."/>
            <person name="Pursley I."/>
            <person name="Horton D.L."/>
            <person name="Alikhan N.F."/>
            <person name="Baker D."/>
            <person name="Gharbi K."/>
            <person name="Hall N."/>
            <person name="Watson M."/>
            <person name="Adriaenssens E.M."/>
            <person name="Foster-Nyarko E."/>
            <person name="Jarju S."/>
            <person name="Secka A."/>
            <person name="Antonio M."/>
            <person name="Oren A."/>
            <person name="Chaudhuri R.R."/>
            <person name="La Ragione R."/>
            <person name="Hildebrand F."/>
            <person name="Pallen M.J."/>
        </authorList>
    </citation>
    <scope>NUCLEOTIDE SEQUENCE</scope>
    <source>
        <strain evidence="2">CHK147-3167</strain>
    </source>
</reference>
<proteinExistence type="predicted"/>
<dbReference type="EMBL" id="DVFV01000063">
    <property type="protein sequence ID" value="HIQ90639.1"/>
    <property type="molecule type" value="Genomic_DNA"/>
</dbReference>
<comment type="caution">
    <text evidence="2">The sequence shown here is derived from an EMBL/GenBank/DDBJ whole genome shotgun (WGS) entry which is preliminary data.</text>
</comment>
<dbReference type="CDD" id="cd00158">
    <property type="entry name" value="RHOD"/>
    <property type="match status" value="1"/>
</dbReference>
<evidence type="ECO:0000313" key="2">
    <source>
        <dbReference type="EMBL" id="HIQ90639.1"/>
    </source>
</evidence>
<feature type="domain" description="Rhodanese" evidence="1">
    <location>
        <begin position="10"/>
        <end position="91"/>
    </location>
</feature>
<dbReference type="PROSITE" id="PS00380">
    <property type="entry name" value="RHODANESE_1"/>
    <property type="match status" value="1"/>
</dbReference>
<evidence type="ECO:0000313" key="3">
    <source>
        <dbReference type="Proteomes" id="UP000886786"/>
    </source>
</evidence>
<dbReference type="GO" id="GO:0004792">
    <property type="term" value="F:thiosulfate-cyanide sulfurtransferase activity"/>
    <property type="evidence" value="ECO:0007669"/>
    <property type="project" value="InterPro"/>
</dbReference>
<dbReference type="Pfam" id="PF00581">
    <property type="entry name" value="Rhodanese"/>
    <property type="match status" value="1"/>
</dbReference>
<name>A0A9D0ZQQ8_9FIRM</name>
<dbReference type="Gene3D" id="3.40.250.10">
    <property type="entry name" value="Rhodanese-like domain"/>
    <property type="match status" value="1"/>
</dbReference>
<dbReference type="PANTHER" id="PTHR43031">
    <property type="entry name" value="FAD-DEPENDENT OXIDOREDUCTASE"/>
    <property type="match status" value="1"/>
</dbReference>
<dbReference type="InterPro" id="IPR050229">
    <property type="entry name" value="GlpE_sulfurtransferase"/>
</dbReference>
<accession>A0A9D0ZQQ8</accession>
<protein>
    <submittedName>
        <fullName evidence="2">Rhodanese-like domain-containing protein</fullName>
    </submittedName>
</protein>